<comment type="caution">
    <text evidence="1">The sequence shown here is derived from an EMBL/GenBank/DDBJ whole genome shotgun (WGS) entry which is preliminary data.</text>
</comment>
<dbReference type="AlphaFoldDB" id="X1AVU8"/>
<dbReference type="EMBL" id="BART01019493">
    <property type="protein sequence ID" value="GAG86855.1"/>
    <property type="molecule type" value="Genomic_DNA"/>
</dbReference>
<dbReference type="InterPro" id="IPR058240">
    <property type="entry name" value="rSAM_sf"/>
</dbReference>
<dbReference type="InterPro" id="IPR050377">
    <property type="entry name" value="Radical_SAM_PqqE_MftC-like"/>
</dbReference>
<dbReference type="PANTHER" id="PTHR11228">
    <property type="entry name" value="RADICAL SAM DOMAIN PROTEIN"/>
    <property type="match status" value="1"/>
</dbReference>
<dbReference type="NCBIfam" id="TIGR04085">
    <property type="entry name" value="rSAM_more_4Fe4S"/>
    <property type="match status" value="1"/>
</dbReference>
<feature type="non-terminal residue" evidence="1">
    <location>
        <position position="1"/>
    </location>
</feature>
<gene>
    <name evidence="1" type="ORF">S01H4_36462</name>
</gene>
<dbReference type="Gene3D" id="3.20.20.70">
    <property type="entry name" value="Aldolase class I"/>
    <property type="match status" value="1"/>
</dbReference>
<sequence length="148" mass="16706">TLFNPVIHRTGNHSWEPTNSQIKDAYEYRDRVNYPDDPSCGPMDVSKFYCGTVVCITSEGWLVPCSVIRTKEFGNVHEKGLEQLVEETKQRLLMLDFRDPSKLPGKCGSCSNNSNCFGCRSSAYYYNGDILAADPKCFQFSAKKAIKE</sequence>
<dbReference type="InterPro" id="IPR013785">
    <property type="entry name" value="Aldolase_TIM"/>
</dbReference>
<dbReference type="SUPFAM" id="SSF102114">
    <property type="entry name" value="Radical SAM enzymes"/>
    <property type="match status" value="1"/>
</dbReference>
<dbReference type="InterPro" id="IPR023885">
    <property type="entry name" value="4Fe4S-binding_SPASM_dom"/>
</dbReference>
<protein>
    <submittedName>
        <fullName evidence="1">Uncharacterized protein</fullName>
    </submittedName>
</protein>
<proteinExistence type="predicted"/>
<organism evidence="1">
    <name type="scientific">marine sediment metagenome</name>
    <dbReference type="NCBI Taxonomy" id="412755"/>
    <lineage>
        <taxon>unclassified sequences</taxon>
        <taxon>metagenomes</taxon>
        <taxon>ecological metagenomes</taxon>
    </lineage>
</organism>
<name>X1AVU8_9ZZZZ</name>
<accession>X1AVU8</accession>
<dbReference type="PANTHER" id="PTHR11228:SF27">
    <property type="entry name" value="GLYCYL-RADICAL ENZYME ACTIVATING ENZYME MJ1227-RELATED"/>
    <property type="match status" value="1"/>
</dbReference>
<reference evidence="1" key="1">
    <citation type="journal article" date="2014" name="Front. Microbiol.">
        <title>High frequency of phylogenetically diverse reductive dehalogenase-homologous genes in deep subseafloor sedimentary metagenomes.</title>
        <authorList>
            <person name="Kawai M."/>
            <person name="Futagami T."/>
            <person name="Toyoda A."/>
            <person name="Takaki Y."/>
            <person name="Nishi S."/>
            <person name="Hori S."/>
            <person name="Arai W."/>
            <person name="Tsubouchi T."/>
            <person name="Morono Y."/>
            <person name="Uchiyama I."/>
            <person name="Ito T."/>
            <person name="Fujiyama A."/>
            <person name="Inagaki F."/>
            <person name="Takami H."/>
        </authorList>
    </citation>
    <scope>NUCLEOTIDE SEQUENCE</scope>
    <source>
        <strain evidence="1">Expedition CK06-06</strain>
    </source>
</reference>
<evidence type="ECO:0000313" key="1">
    <source>
        <dbReference type="EMBL" id="GAG86855.1"/>
    </source>
</evidence>